<dbReference type="Gene3D" id="3.40.50.1820">
    <property type="entry name" value="alpha/beta hydrolase"/>
    <property type="match status" value="1"/>
</dbReference>
<name>A0ABU4BI92_9NOCA</name>
<evidence type="ECO:0000256" key="1">
    <source>
        <dbReference type="ARBA" id="ARBA00022450"/>
    </source>
</evidence>
<keyword evidence="2" id="KW-0597">Phosphoprotein</keyword>
<organism evidence="4 5">
    <name type="scientific">Rhodococcoides yunnanense</name>
    <dbReference type="NCBI Taxonomy" id="278209"/>
    <lineage>
        <taxon>Bacteria</taxon>
        <taxon>Bacillati</taxon>
        <taxon>Actinomycetota</taxon>
        <taxon>Actinomycetes</taxon>
        <taxon>Mycobacteriales</taxon>
        <taxon>Nocardiaceae</taxon>
        <taxon>Rhodococcoides</taxon>
    </lineage>
</organism>
<dbReference type="Proteomes" id="UP001185755">
    <property type="component" value="Unassembled WGS sequence"/>
</dbReference>
<evidence type="ECO:0000313" key="4">
    <source>
        <dbReference type="EMBL" id="MDV6263911.1"/>
    </source>
</evidence>
<dbReference type="RefSeq" id="WP_317566029.1">
    <property type="nucleotide sequence ID" value="NZ_JAWLJX010000009.1"/>
</dbReference>
<dbReference type="PROSITE" id="PS00455">
    <property type="entry name" value="AMP_BINDING"/>
    <property type="match status" value="1"/>
</dbReference>
<dbReference type="Pfam" id="PF00550">
    <property type="entry name" value="PP-binding"/>
    <property type="match status" value="1"/>
</dbReference>
<dbReference type="Pfam" id="PF00501">
    <property type="entry name" value="AMP-binding"/>
    <property type="match status" value="1"/>
</dbReference>
<dbReference type="InterPro" id="IPR020845">
    <property type="entry name" value="AMP-binding_CS"/>
</dbReference>
<reference evidence="4 5" key="1">
    <citation type="submission" date="2023-10" db="EMBL/GenBank/DDBJ databases">
        <title>Development of a sustainable strategy for remediation of hydrocarbon-contaminated territories based on the waste exchange concept.</title>
        <authorList>
            <person name="Krivoruchko A."/>
        </authorList>
    </citation>
    <scope>NUCLEOTIDE SEQUENCE [LARGE SCALE GENOMIC DNA]</scope>
    <source>
        <strain evidence="4 5">IEGM 1323</strain>
    </source>
</reference>
<keyword evidence="1" id="KW-0596">Phosphopantetheine</keyword>
<sequence>MTDTRWHDQAIAAAAVYQARMTLTDDVTLDVDGEPVRIRIDPAAPFTAVIGARAPLDDAPPLSARVRFGAHNLTDGVVFAFGDWPAVDAGEHTERLRCFTERLLANPDIPVGDVDLLTPAEADTLAHEWNATEHNVPALTLPELVEANTAKHPDRLAIKHHSVRLTYAELNTRANRIARLLLDGGAGPGDVVAMVLPRSIDYIATALAVIKTGAAYLPVDTSYPVERITQVLSDSAAAQIVTNVEQAEAVLTGMDRLVLDEASTVARLADADPSDLSDADRRSPLTPETPAYVLYTSGSTGRPKGVVIAHRAITNRLHHMQHQIPLGPEDRLLQKTPAGFDVTVREVFWPLLAGASIVVADPDGHRDPTYIVETVVAEDITITHFVPSGLKVFLAEPGAARCTSLRRVVCGGEALPAELQAWFASVLPADLFNVYGPTEAAVDVTSMLCPRDPEPGPVLIGRPVWNTKLYVLDERRQQLPAGVIGELYLAGVQLAEGYLGRPELTAEKFVEDPYGGPGARMYRSGDAARWREDGVIEFFGRLDHQVKIRGFRVELEEIESVLLRDDQVGQAVCLLREDNPGDQRLVAYVVPAAGATPDVDRLRTQAAAALPDYMVPSALVVLDALPLTSNEKLDRNALPKPQITVVPAGRAPSTPEERLVAGLFTELLEAHGIGVEQDFFALGGNSLLAAQLVNGIYEHGGNRLKIRQVLENPTVQGLAALLAQ</sequence>
<proteinExistence type="predicted"/>
<dbReference type="PROSITE" id="PS50075">
    <property type="entry name" value="CARRIER"/>
    <property type="match status" value="1"/>
</dbReference>
<dbReference type="InterPro" id="IPR006162">
    <property type="entry name" value="Ppantetheine_attach_site"/>
</dbReference>
<dbReference type="EMBL" id="JAWLJX010000009">
    <property type="protein sequence ID" value="MDV6263911.1"/>
    <property type="molecule type" value="Genomic_DNA"/>
</dbReference>
<dbReference type="Gene3D" id="3.30.300.30">
    <property type="match status" value="1"/>
</dbReference>
<dbReference type="SUPFAM" id="SSF56801">
    <property type="entry name" value="Acetyl-CoA synthetase-like"/>
    <property type="match status" value="1"/>
</dbReference>
<protein>
    <submittedName>
        <fullName evidence="4">Amino acid adenylation domain-containing protein</fullName>
    </submittedName>
</protein>
<evidence type="ECO:0000259" key="3">
    <source>
        <dbReference type="PROSITE" id="PS50075"/>
    </source>
</evidence>
<dbReference type="Gene3D" id="3.40.50.980">
    <property type="match status" value="2"/>
</dbReference>
<comment type="caution">
    <text evidence="4">The sequence shown here is derived from an EMBL/GenBank/DDBJ whole genome shotgun (WGS) entry which is preliminary data.</text>
</comment>
<dbReference type="InterPro" id="IPR045851">
    <property type="entry name" value="AMP-bd_C_sf"/>
</dbReference>
<accession>A0ABU4BI92</accession>
<dbReference type="PANTHER" id="PTHR45527">
    <property type="entry name" value="NONRIBOSOMAL PEPTIDE SYNTHETASE"/>
    <property type="match status" value="1"/>
</dbReference>
<dbReference type="PROSITE" id="PS00012">
    <property type="entry name" value="PHOSPHOPANTETHEINE"/>
    <property type="match status" value="1"/>
</dbReference>
<gene>
    <name evidence="4" type="ORF">R3P96_21440</name>
</gene>
<dbReference type="InterPro" id="IPR029058">
    <property type="entry name" value="AB_hydrolase_fold"/>
</dbReference>
<dbReference type="NCBIfam" id="TIGR01733">
    <property type="entry name" value="AA-adenyl-dom"/>
    <property type="match status" value="1"/>
</dbReference>
<dbReference type="InterPro" id="IPR025110">
    <property type="entry name" value="AMP-bd_C"/>
</dbReference>
<dbReference type="InterPro" id="IPR009081">
    <property type="entry name" value="PP-bd_ACP"/>
</dbReference>
<evidence type="ECO:0000256" key="2">
    <source>
        <dbReference type="ARBA" id="ARBA00022553"/>
    </source>
</evidence>
<keyword evidence="5" id="KW-1185">Reference proteome</keyword>
<dbReference type="CDD" id="cd17646">
    <property type="entry name" value="A_NRPS_AB3403-like"/>
    <property type="match status" value="1"/>
</dbReference>
<dbReference type="PANTHER" id="PTHR45527:SF1">
    <property type="entry name" value="FATTY ACID SYNTHASE"/>
    <property type="match status" value="1"/>
</dbReference>
<dbReference type="Gene3D" id="2.30.38.10">
    <property type="entry name" value="Luciferase, Domain 3"/>
    <property type="match status" value="1"/>
</dbReference>
<evidence type="ECO:0000313" key="5">
    <source>
        <dbReference type="Proteomes" id="UP001185755"/>
    </source>
</evidence>
<dbReference type="InterPro" id="IPR010071">
    <property type="entry name" value="AA_adenyl_dom"/>
</dbReference>
<dbReference type="InterPro" id="IPR036736">
    <property type="entry name" value="ACP-like_sf"/>
</dbReference>
<dbReference type="SUPFAM" id="SSF47336">
    <property type="entry name" value="ACP-like"/>
    <property type="match status" value="1"/>
</dbReference>
<dbReference type="InterPro" id="IPR000873">
    <property type="entry name" value="AMP-dep_synth/lig_dom"/>
</dbReference>
<dbReference type="Pfam" id="PF13193">
    <property type="entry name" value="AMP-binding_C"/>
    <property type="match status" value="1"/>
</dbReference>
<feature type="domain" description="Carrier" evidence="3">
    <location>
        <begin position="651"/>
        <end position="724"/>
    </location>
</feature>